<dbReference type="InterPro" id="IPR037519">
    <property type="entry name" value="LITAF_fam"/>
</dbReference>
<keyword evidence="4" id="KW-0862">Zinc</keyword>
<name>A0AAN6DU95_9EURO</name>
<comment type="similarity">
    <text evidence="2">Belongs to the CDIP1/LITAF family.</text>
</comment>
<dbReference type="GO" id="GO:0016020">
    <property type="term" value="C:membrane"/>
    <property type="evidence" value="ECO:0007669"/>
    <property type="project" value="UniProtKB-SubCell"/>
</dbReference>
<feature type="transmembrane region" description="Helical" evidence="7">
    <location>
        <begin position="135"/>
        <end position="154"/>
    </location>
</feature>
<dbReference type="PANTHER" id="PTHR23292:SF6">
    <property type="entry name" value="FI16602P1-RELATED"/>
    <property type="match status" value="1"/>
</dbReference>
<dbReference type="EMBL" id="MU404355">
    <property type="protein sequence ID" value="KAI1612331.1"/>
    <property type="molecule type" value="Genomic_DNA"/>
</dbReference>
<comment type="subcellular location">
    <subcellularLocation>
        <location evidence="1">Membrane</location>
        <topology evidence="1">Peripheral membrane protein</topology>
    </subcellularLocation>
</comment>
<evidence type="ECO:0000313" key="9">
    <source>
        <dbReference type="EMBL" id="KAI1612331.1"/>
    </source>
</evidence>
<evidence type="ECO:0000256" key="4">
    <source>
        <dbReference type="ARBA" id="ARBA00022833"/>
    </source>
</evidence>
<dbReference type="Pfam" id="PF10601">
    <property type="entry name" value="zf-LITAF-like"/>
    <property type="match status" value="1"/>
</dbReference>
<proteinExistence type="inferred from homology"/>
<dbReference type="SMART" id="SM00714">
    <property type="entry name" value="LITAF"/>
    <property type="match status" value="1"/>
</dbReference>
<evidence type="ECO:0000256" key="3">
    <source>
        <dbReference type="ARBA" id="ARBA00022723"/>
    </source>
</evidence>
<dbReference type="PANTHER" id="PTHR23292">
    <property type="entry name" value="LIPOPOLYSACCHARIDE-INDUCED TUMOR NECROSIS FACTOR-ALPHA FACTOR"/>
    <property type="match status" value="1"/>
</dbReference>
<accession>A0AAN6DU95</accession>
<gene>
    <name evidence="9" type="ORF">EDD36DRAFT_282970</name>
</gene>
<dbReference type="InterPro" id="IPR006629">
    <property type="entry name" value="LITAF"/>
</dbReference>
<keyword evidence="5 7" id="KW-0472">Membrane</keyword>
<evidence type="ECO:0000259" key="8">
    <source>
        <dbReference type="PROSITE" id="PS51837"/>
    </source>
</evidence>
<organism evidence="9 10">
    <name type="scientific">Exophiala viscosa</name>
    <dbReference type="NCBI Taxonomy" id="2486360"/>
    <lineage>
        <taxon>Eukaryota</taxon>
        <taxon>Fungi</taxon>
        <taxon>Dikarya</taxon>
        <taxon>Ascomycota</taxon>
        <taxon>Pezizomycotina</taxon>
        <taxon>Eurotiomycetes</taxon>
        <taxon>Chaetothyriomycetidae</taxon>
        <taxon>Chaetothyriales</taxon>
        <taxon>Herpotrichiellaceae</taxon>
        <taxon>Exophiala</taxon>
    </lineage>
</organism>
<keyword evidence="7" id="KW-1133">Transmembrane helix</keyword>
<evidence type="ECO:0000313" key="10">
    <source>
        <dbReference type="Proteomes" id="UP001203852"/>
    </source>
</evidence>
<sequence>MGRNAPLRAPSVRTAGLNNMAPMSTELEDRSLPPYQMTPVSPNRTSGMESHHSGALAPTTTEQYSAPTAPVIAPDPVPNATSEWPTVKAPDGHIYYQAPTPLGDLGHIPALVDCPYCGKRGQTATSLSAGNMNHAFACCAFFPFVIFTFIPYMISGLKNVVHRCQGCGKRLAVWHRTGHTQVK</sequence>
<dbReference type="GO" id="GO:0008270">
    <property type="term" value="F:zinc ion binding"/>
    <property type="evidence" value="ECO:0007669"/>
    <property type="project" value="TreeGrafter"/>
</dbReference>
<evidence type="ECO:0000256" key="2">
    <source>
        <dbReference type="ARBA" id="ARBA00005975"/>
    </source>
</evidence>
<protein>
    <submittedName>
        <fullName evidence="9">LITAF-like zinc ribbon domain-containing protein</fullName>
    </submittedName>
</protein>
<evidence type="ECO:0000256" key="6">
    <source>
        <dbReference type="SAM" id="MobiDB-lite"/>
    </source>
</evidence>
<evidence type="ECO:0000256" key="5">
    <source>
        <dbReference type="ARBA" id="ARBA00023136"/>
    </source>
</evidence>
<feature type="region of interest" description="Disordered" evidence="6">
    <location>
        <begin position="1"/>
        <end position="56"/>
    </location>
</feature>
<keyword evidence="7" id="KW-0812">Transmembrane</keyword>
<evidence type="ECO:0000256" key="1">
    <source>
        <dbReference type="ARBA" id="ARBA00004170"/>
    </source>
</evidence>
<feature type="domain" description="LITAF" evidence="8">
    <location>
        <begin position="94"/>
        <end position="176"/>
    </location>
</feature>
<feature type="compositionally biased region" description="Polar residues" evidence="6">
    <location>
        <begin position="38"/>
        <end position="48"/>
    </location>
</feature>
<dbReference type="AlphaFoldDB" id="A0AAN6DU95"/>
<dbReference type="Proteomes" id="UP001203852">
    <property type="component" value="Unassembled WGS sequence"/>
</dbReference>
<keyword evidence="10" id="KW-1185">Reference proteome</keyword>
<comment type="caution">
    <text evidence="9">The sequence shown here is derived from an EMBL/GenBank/DDBJ whole genome shotgun (WGS) entry which is preliminary data.</text>
</comment>
<dbReference type="PROSITE" id="PS51837">
    <property type="entry name" value="LITAF"/>
    <property type="match status" value="1"/>
</dbReference>
<evidence type="ECO:0000256" key="7">
    <source>
        <dbReference type="SAM" id="Phobius"/>
    </source>
</evidence>
<keyword evidence="3" id="KW-0479">Metal-binding</keyword>
<reference evidence="9" key="1">
    <citation type="journal article" date="2022" name="bioRxiv">
        <title>Deciphering the potential niche of two novel black yeast fungi from a biological soil crust based on their genomes, phenotypes, and melanin regulation.</title>
        <authorList>
            <consortium name="DOE Joint Genome Institute"/>
            <person name="Carr E.C."/>
            <person name="Barton Q."/>
            <person name="Grambo S."/>
            <person name="Sullivan M."/>
            <person name="Renfro C.M."/>
            <person name="Kuo A."/>
            <person name="Pangilinan J."/>
            <person name="Lipzen A."/>
            <person name="Keymanesh K."/>
            <person name="Savage E."/>
            <person name="Barry K."/>
            <person name="Grigoriev I.V."/>
            <person name="Riekhof W.R."/>
            <person name="Harris S.S."/>
        </authorList>
    </citation>
    <scope>NUCLEOTIDE SEQUENCE</scope>
    <source>
        <strain evidence="9">JF 03-4F</strain>
    </source>
</reference>